<evidence type="ECO:0000259" key="2">
    <source>
        <dbReference type="Pfam" id="PF24238"/>
    </source>
</evidence>
<organism evidence="3 4">
    <name type="scientific">Mycobacterium conspicuum</name>
    <dbReference type="NCBI Taxonomy" id="44010"/>
    <lineage>
        <taxon>Bacteria</taxon>
        <taxon>Bacillati</taxon>
        <taxon>Actinomycetota</taxon>
        <taxon>Actinomycetes</taxon>
        <taxon>Mycobacteriales</taxon>
        <taxon>Mycobacteriaceae</taxon>
        <taxon>Mycobacterium</taxon>
    </lineage>
</organism>
<dbReference type="Pfam" id="PF24238">
    <property type="entry name" value="CDGP"/>
    <property type="match status" value="1"/>
</dbReference>
<name>A0A7I7YKE9_9MYCO</name>
<proteinExistence type="predicted"/>
<keyword evidence="1" id="KW-0732">Signal</keyword>
<dbReference type="InterPro" id="IPR056271">
    <property type="entry name" value="CDGP_dom"/>
</dbReference>
<feature type="chain" id="PRO_5029555880" description="CDGP domain-containing protein" evidence="1">
    <location>
        <begin position="48"/>
        <end position="150"/>
    </location>
</feature>
<protein>
    <recommendedName>
        <fullName evidence="2">CDGP domain-containing protein</fullName>
    </recommendedName>
</protein>
<keyword evidence="4" id="KW-1185">Reference proteome</keyword>
<evidence type="ECO:0000313" key="3">
    <source>
        <dbReference type="EMBL" id="BBZ41373.1"/>
    </source>
</evidence>
<dbReference type="AlphaFoldDB" id="A0A7I7YKE9"/>
<feature type="signal peptide" evidence="1">
    <location>
        <begin position="1"/>
        <end position="47"/>
    </location>
</feature>
<sequence length="150" mass="15815">MNTSTNTSHNTTNTTRPSNVLRRGVAGALLAAAFAATAAGWAATAHADDSPPVPTAGICKTELWGFLGSQRRTLCDGPIAKDGSWSRQRTIWVPAHFSTPICTSYGGSSSSWASHTSCTGGYFVNQHLVSDETYPVRPDTVLPDEPGHLG</sequence>
<gene>
    <name evidence="3" type="ORF">MCNS_44360</name>
</gene>
<accession>A0A7I7YKE9</accession>
<feature type="domain" description="CDGP" evidence="2">
    <location>
        <begin position="59"/>
        <end position="149"/>
    </location>
</feature>
<dbReference type="Proteomes" id="UP000467385">
    <property type="component" value="Chromosome"/>
</dbReference>
<dbReference type="PROSITE" id="PS51318">
    <property type="entry name" value="TAT"/>
    <property type="match status" value="1"/>
</dbReference>
<reference evidence="3 4" key="1">
    <citation type="journal article" date="2019" name="Emerg. Microbes Infect.">
        <title>Comprehensive subspecies identification of 175 nontuberculous mycobacteria species based on 7547 genomic profiles.</title>
        <authorList>
            <person name="Matsumoto Y."/>
            <person name="Kinjo T."/>
            <person name="Motooka D."/>
            <person name="Nabeya D."/>
            <person name="Jung N."/>
            <person name="Uechi K."/>
            <person name="Horii T."/>
            <person name="Iida T."/>
            <person name="Fujita J."/>
            <person name="Nakamura S."/>
        </authorList>
    </citation>
    <scope>NUCLEOTIDE SEQUENCE [LARGE SCALE GENOMIC DNA]</scope>
    <source>
        <strain evidence="3 4">JCM 14738</strain>
    </source>
</reference>
<evidence type="ECO:0000256" key="1">
    <source>
        <dbReference type="SAM" id="SignalP"/>
    </source>
</evidence>
<dbReference type="RefSeq" id="WP_232079387.1">
    <property type="nucleotide sequence ID" value="NZ_AP022613.1"/>
</dbReference>
<evidence type="ECO:0000313" key="4">
    <source>
        <dbReference type="Proteomes" id="UP000467385"/>
    </source>
</evidence>
<dbReference type="EMBL" id="AP022613">
    <property type="protein sequence ID" value="BBZ41373.1"/>
    <property type="molecule type" value="Genomic_DNA"/>
</dbReference>
<dbReference type="InterPro" id="IPR006311">
    <property type="entry name" value="TAT_signal"/>
</dbReference>